<keyword evidence="1 3" id="KW-0694">RNA-binding</keyword>
<dbReference type="AlphaFoldDB" id="A0A2M8LBW8"/>
<dbReference type="EMBL" id="PFEQ01000013">
    <property type="protein sequence ID" value="PJE74061.1"/>
    <property type="molecule type" value="Genomic_DNA"/>
</dbReference>
<dbReference type="InterPro" id="IPR002942">
    <property type="entry name" value="S4_RNA-bd"/>
</dbReference>
<comment type="similarity">
    <text evidence="2">Belongs to the TlyA family.</text>
</comment>
<name>A0A2M8LBW8_9BACT</name>
<keyword evidence="5" id="KW-0808">Transferase</keyword>
<evidence type="ECO:0000256" key="1">
    <source>
        <dbReference type="ARBA" id="ARBA00022884"/>
    </source>
</evidence>
<dbReference type="Pfam" id="PF01728">
    <property type="entry name" value="FtsJ"/>
    <property type="match status" value="1"/>
</dbReference>
<dbReference type="PANTHER" id="PTHR32319:SF0">
    <property type="entry name" value="BACTERIAL HEMOLYSIN-LIKE PROTEIN"/>
    <property type="match status" value="1"/>
</dbReference>
<dbReference type="CDD" id="cd00165">
    <property type="entry name" value="S4"/>
    <property type="match status" value="1"/>
</dbReference>
<dbReference type="Gene3D" id="3.10.290.10">
    <property type="entry name" value="RNA-binding S4 domain"/>
    <property type="match status" value="1"/>
</dbReference>
<dbReference type="PANTHER" id="PTHR32319">
    <property type="entry name" value="BACTERIAL HEMOLYSIN-LIKE PROTEIN"/>
    <property type="match status" value="1"/>
</dbReference>
<dbReference type="GO" id="GO:0008168">
    <property type="term" value="F:methyltransferase activity"/>
    <property type="evidence" value="ECO:0007669"/>
    <property type="project" value="UniProtKB-KW"/>
</dbReference>
<evidence type="ECO:0000313" key="6">
    <source>
        <dbReference type="Proteomes" id="UP000228700"/>
    </source>
</evidence>
<proteinExistence type="inferred from homology"/>
<dbReference type="GO" id="GO:0003723">
    <property type="term" value="F:RNA binding"/>
    <property type="evidence" value="ECO:0007669"/>
    <property type="project" value="UniProtKB-KW"/>
</dbReference>
<sequence>MNKRLDIAVQDKGIVNSRNKAQDLIKRGLVTVNKKTILKPSTPVLDTDEIVACNIPPFVGRGGEKIEAALTKWNIDVSDKTIADIGASTGGFTDCLLSRGVKKVYAIDVGTDQLDEKLRNDERVVVMEKTDVRRALLPELVDMAVVDVSFISITIIFKNISQLVKKDGEIIVLAKPQFEVGRDEAKKVKGVVRDEILQKKAVDTVVDSAEKNGLTFFDMIPSPILGGDGNKEFLLYFKKA</sequence>
<dbReference type="InterPro" id="IPR047048">
    <property type="entry name" value="TlyA"/>
</dbReference>
<dbReference type="SMART" id="SM00363">
    <property type="entry name" value="S4"/>
    <property type="match status" value="1"/>
</dbReference>
<reference evidence="6" key="1">
    <citation type="submission" date="2017-09" db="EMBL/GenBank/DDBJ databases">
        <title>Depth-based differentiation of microbial function through sediment-hosted aquifers and enrichment of novel symbionts in the deep terrestrial subsurface.</title>
        <authorList>
            <person name="Probst A.J."/>
            <person name="Ladd B."/>
            <person name="Jarett J.K."/>
            <person name="Geller-Mcgrath D.E."/>
            <person name="Sieber C.M.K."/>
            <person name="Emerson J.B."/>
            <person name="Anantharaman K."/>
            <person name="Thomas B.C."/>
            <person name="Malmstrom R."/>
            <person name="Stieglmeier M."/>
            <person name="Klingl A."/>
            <person name="Woyke T."/>
            <person name="Ryan C.M."/>
            <person name="Banfield J.F."/>
        </authorList>
    </citation>
    <scope>NUCLEOTIDE SEQUENCE [LARGE SCALE GENOMIC DNA]</scope>
</reference>
<dbReference type="NCBIfam" id="TIGR00478">
    <property type="entry name" value="tly"/>
    <property type="match status" value="1"/>
</dbReference>
<dbReference type="InterPro" id="IPR029063">
    <property type="entry name" value="SAM-dependent_MTases_sf"/>
</dbReference>
<dbReference type="Gene3D" id="3.40.50.150">
    <property type="entry name" value="Vaccinia Virus protein VP39"/>
    <property type="match status" value="1"/>
</dbReference>
<evidence type="ECO:0000313" key="5">
    <source>
        <dbReference type="EMBL" id="PJE74061.1"/>
    </source>
</evidence>
<dbReference type="Proteomes" id="UP000228700">
    <property type="component" value="Unassembled WGS sequence"/>
</dbReference>
<dbReference type="CDD" id="cd02440">
    <property type="entry name" value="AdoMet_MTases"/>
    <property type="match status" value="1"/>
</dbReference>
<gene>
    <name evidence="5" type="ORF">COV01_03100</name>
</gene>
<evidence type="ECO:0000259" key="4">
    <source>
        <dbReference type="SMART" id="SM00363"/>
    </source>
</evidence>
<dbReference type="Pfam" id="PF01479">
    <property type="entry name" value="S4"/>
    <property type="match status" value="1"/>
</dbReference>
<dbReference type="SUPFAM" id="SSF53335">
    <property type="entry name" value="S-adenosyl-L-methionine-dependent methyltransferases"/>
    <property type="match status" value="1"/>
</dbReference>
<evidence type="ECO:0000256" key="2">
    <source>
        <dbReference type="ARBA" id="ARBA00029460"/>
    </source>
</evidence>
<dbReference type="PIRSF" id="PIRSF005578">
    <property type="entry name" value="TlyA"/>
    <property type="match status" value="1"/>
</dbReference>
<keyword evidence="5" id="KW-0489">Methyltransferase</keyword>
<accession>A0A2M8LBW8</accession>
<feature type="domain" description="RNA-binding S4" evidence="4">
    <location>
        <begin position="3"/>
        <end position="64"/>
    </location>
</feature>
<dbReference type="GO" id="GO:0032259">
    <property type="term" value="P:methylation"/>
    <property type="evidence" value="ECO:0007669"/>
    <property type="project" value="UniProtKB-KW"/>
</dbReference>
<dbReference type="InterPro" id="IPR004538">
    <property type="entry name" value="Hemolysin_A/TlyA"/>
</dbReference>
<organism evidence="5 6">
    <name type="scientific">Candidatus Taylorbacteria bacterium CG10_big_fil_rev_8_21_14_0_10_41_48</name>
    <dbReference type="NCBI Taxonomy" id="1975024"/>
    <lineage>
        <taxon>Bacteria</taxon>
        <taxon>Candidatus Tayloriibacteriota</taxon>
    </lineage>
</organism>
<comment type="caution">
    <text evidence="5">The sequence shown here is derived from an EMBL/GenBank/DDBJ whole genome shotgun (WGS) entry which is preliminary data.</text>
</comment>
<dbReference type="InterPro" id="IPR036986">
    <property type="entry name" value="S4_RNA-bd_sf"/>
</dbReference>
<dbReference type="PROSITE" id="PS50889">
    <property type="entry name" value="S4"/>
    <property type="match status" value="1"/>
</dbReference>
<evidence type="ECO:0000256" key="3">
    <source>
        <dbReference type="PROSITE-ProRule" id="PRU00182"/>
    </source>
</evidence>
<protein>
    <submittedName>
        <fullName evidence="5">TlyA family rRNA (Cytidine-2'-O)-methyltransferase</fullName>
    </submittedName>
</protein>
<dbReference type="InterPro" id="IPR002877">
    <property type="entry name" value="RNA_MeTrfase_FtsJ_dom"/>
</dbReference>